<accession>B4RID4</accession>
<geneLocation type="plasmid" evidence="2">
    <name>pHLK1</name>
</geneLocation>
<name>B4RID4_PHEZH</name>
<reference evidence="1 2" key="1">
    <citation type="journal article" date="2008" name="BMC Genomics">
        <title>Complete genome of Phenylobacterium zucineum - a novel facultative intracellular bacterium isolated from human erythroleukemia cell line K562.</title>
        <authorList>
            <person name="Luo Y."/>
            <person name="Xu X."/>
            <person name="Ding Z."/>
            <person name="Liu Z."/>
            <person name="Zhang B."/>
            <person name="Yan Z."/>
            <person name="Sun J."/>
            <person name="Hu S."/>
            <person name="Hu X."/>
        </authorList>
    </citation>
    <scope>NUCLEOTIDE SEQUENCE [LARGE SCALE GENOMIC DNA]</scope>
    <source>
        <strain evidence="2">HLK1</strain>
        <plasmid evidence="2">HLK1</plasmid>
        <plasmid evidence="2">Plasmid pHLK1</plasmid>
    </source>
</reference>
<dbReference type="eggNOG" id="ENOG502ZADV">
    <property type="taxonomic scope" value="Bacteria"/>
</dbReference>
<dbReference type="RefSeq" id="WP_012520409.1">
    <property type="nucleotide sequence ID" value="NC_011143.1"/>
</dbReference>
<keyword evidence="2" id="KW-1185">Reference proteome</keyword>
<dbReference type="KEGG" id="pzu:PHZ_p0166"/>
<dbReference type="HOGENOM" id="CLU_053483_0_0_5"/>
<dbReference type="OrthoDB" id="275124at2"/>
<dbReference type="AlphaFoldDB" id="B4RID4"/>
<dbReference type="EMBL" id="CP000748">
    <property type="protein sequence ID" value="ACG80109.1"/>
    <property type="molecule type" value="Genomic_DNA"/>
</dbReference>
<organism evidence="1 2">
    <name type="scientific">Phenylobacterium zucineum (strain HLK1)</name>
    <dbReference type="NCBI Taxonomy" id="450851"/>
    <lineage>
        <taxon>Bacteria</taxon>
        <taxon>Pseudomonadati</taxon>
        <taxon>Pseudomonadota</taxon>
        <taxon>Alphaproteobacteria</taxon>
        <taxon>Caulobacterales</taxon>
        <taxon>Caulobacteraceae</taxon>
        <taxon>Phenylobacterium</taxon>
    </lineage>
</organism>
<dbReference type="NCBIfam" id="TIGR04474">
    <property type="entry name" value="tcm_partner"/>
    <property type="match status" value="1"/>
</dbReference>
<dbReference type="Proteomes" id="UP000001868">
    <property type="component" value="Plasmid pHLK1"/>
</dbReference>
<evidence type="ECO:0000313" key="2">
    <source>
        <dbReference type="Proteomes" id="UP000001868"/>
    </source>
</evidence>
<gene>
    <name evidence="1" type="ordered locus">PHZ_p0166</name>
</gene>
<proteinExistence type="predicted"/>
<evidence type="ECO:0000313" key="1">
    <source>
        <dbReference type="EMBL" id="ACG80109.1"/>
    </source>
</evidence>
<protein>
    <recommendedName>
        <fullName evidence="3">Three-Cys-motif partner protein TcmP</fullName>
    </recommendedName>
</protein>
<evidence type="ECO:0008006" key="3">
    <source>
        <dbReference type="Google" id="ProtNLM"/>
    </source>
</evidence>
<keyword evidence="1" id="KW-0614">Plasmid</keyword>
<sequence length="419" mass="46464">MVSKAYAWADGAPLDDHTERKHKILREYFFRYITVRCQIPQQTKFRLAVVDGFSGAGRYRCGSPGSPIIFIEELQRALEAVNLQRAAQGLGPVEIECLLIFNDAKRDVTELLKTHCAPILAAAKDTCPKLHLNVGYMSDDFEAGYPAIRDLVAEGRYRNVLFNLDQCGHSAVERATLVNIMRATPSAEIFYTFAIESLLAFLSRTDPALLETQVRPLGLSAADFRGFSGPVSNHVWLGAAERVVFEAFKGCAPFLSPFSIHNPDGWRYWLVHFANNYRARQVYNDVLHANSSEQAHFGRSGLNMLAYDPARDGALYLFDAGGRGGAKTELLADIPRLVAGAGDVMNVGEFYESIYNATPAHTDDIHAAMIESDELEIITPTGGERRKPNTITIGDTLRLKNQRTFFPLFAKLEGPSGDR</sequence>
<dbReference type="InterPro" id="IPR031009">
    <property type="entry name" value="Tcm_partner"/>
</dbReference>